<dbReference type="Gene3D" id="2.40.50.100">
    <property type="match status" value="1"/>
</dbReference>
<dbReference type="InterPro" id="IPR058625">
    <property type="entry name" value="MdtA-like_BSH"/>
</dbReference>
<feature type="domain" description="Multidrug resistance protein MdtA-like barrel-sandwich hybrid" evidence="5">
    <location>
        <begin position="122"/>
        <end position="252"/>
    </location>
</feature>
<comment type="subcellular location">
    <subcellularLocation>
        <location evidence="1">Cell envelope</location>
    </subcellularLocation>
</comment>
<dbReference type="InterPro" id="IPR058627">
    <property type="entry name" value="MdtA-like_C"/>
</dbReference>
<proteinExistence type="inferred from homology"/>
<evidence type="ECO:0000256" key="2">
    <source>
        <dbReference type="ARBA" id="ARBA00009477"/>
    </source>
</evidence>
<feature type="domain" description="CusB-like beta-barrel" evidence="6">
    <location>
        <begin position="264"/>
        <end position="337"/>
    </location>
</feature>
<dbReference type="GO" id="GO:1990281">
    <property type="term" value="C:efflux pump complex"/>
    <property type="evidence" value="ECO:0007669"/>
    <property type="project" value="TreeGrafter"/>
</dbReference>
<comment type="similarity">
    <text evidence="2">Belongs to the membrane fusion protein (MFP) (TC 8.A.1) family.</text>
</comment>
<sequence length="426" mass="45488">MIVRRTAAETLTCACINQGDPPWSPTSFQLALTCLGNIVKSPGLDALTSTRPFMTRIAPPLRRAPIAFACCAILLTACHSHEAPAPELQPVVALPVHADNGAVQRVLPAQVQARYSTPLSFRVGGKIVERRVRIGDTVKAGQTLAMLDPADLHNTLLNARAQLDAAEHRVAYAKQQLDRDRAQAQANLIAPAQLETTQDAYASAVAQRDSALAQMALASDQLRYATLVADHDGVITSEDADTGQNVQPGQAVFHLDWSGDLDIVCDVAERELRDLAVGRTAHVSLTALPGKVLDARVREVAAAADPQSRTWRVKLTLLAPGPDVRSGMTASITFDGAADTAADHAVTLPATALFHHGDAPAVWVVRKGSDTLELRPVSVGRYEERTITVTSGLADDERVVMQGVHTVSAGQRVRVVPPLHAEDFAS</sequence>
<dbReference type="EMBL" id="CABVPN010000007">
    <property type="protein sequence ID" value="VWB39711.1"/>
    <property type="molecule type" value="Genomic_DNA"/>
</dbReference>
<dbReference type="GO" id="GO:0015562">
    <property type="term" value="F:efflux transmembrane transporter activity"/>
    <property type="evidence" value="ECO:0007669"/>
    <property type="project" value="TreeGrafter"/>
</dbReference>
<evidence type="ECO:0000313" key="9">
    <source>
        <dbReference type="Proteomes" id="UP000494125"/>
    </source>
</evidence>
<accession>A0A6P2J9J9</accession>
<gene>
    <name evidence="8" type="ORF">BDI24065_01768</name>
</gene>
<dbReference type="Pfam" id="PF25917">
    <property type="entry name" value="BSH_RND"/>
    <property type="match status" value="1"/>
</dbReference>
<dbReference type="InterPro" id="IPR058792">
    <property type="entry name" value="Beta-barrel_RND_2"/>
</dbReference>
<keyword evidence="4" id="KW-0175">Coiled coil</keyword>
<dbReference type="PANTHER" id="PTHR30469:SF15">
    <property type="entry name" value="HLYD FAMILY OF SECRETION PROTEINS"/>
    <property type="match status" value="1"/>
</dbReference>
<reference evidence="8 9" key="1">
    <citation type="submission" date="2019-09" db="EMBL/GenBank/DDBJ databases">
        <authorList>
            <person name="Depoorter E."/>
        </authorList>
    </citation>
    <scope>NUCLEOTIDE SEQUENCE [LARGE SCALE GENOMIC DNA]</scope>
    <source>
        <strain evidence="8">LMG 24065</strain>
    </source>
</reference>
<feature type="domain" description="Multidrug resistance protein MdtA-like C-terminal permuted SH3" evidence="7">
    <location>
        <begin position="345"/>
        <end position="404"/>
    </location>
</feature>
<name>A0A6P2J9J9_9BURK</name>
<evidence type="ECO:0000256" key="3">
    <source>
        <dbReference type="ARBA" id="ARBA00022448"/>
    </source>
</evidence>
<dbReference type="InterPro" id="IPR006143">
    <property type="entry name" value="RND_pump_MFP"/>
</dbReference>
<dbReference type="AlphaFoldDB" id="A0A6P2J9J9"/>
<dbReference type="Proteomes" id="UP000494125">
    <property type="component" value="Unassembled WGS sequence"/>
</dbReference>
<organism evidence="8 9">
    <name type="scientific">Burkholderia diffusa</name>
    <dbReference type="NCBI Taxonomy" id="488732"/>
    <lineage>
        <taxon>Bacteria</taxon>
        <taxon>Pseudomonadati</taxon>
        <taxon>Pseudomonadota</taxon>
        <taxon>Betaproteobacteria</taxon>
        <taxon>Burkholderiales</taxon>
        <taxon>Burkholderiaceae</taxon>
        <taxon>Burkholderia</taxon>
        <taxon>Burkholderia cepacia complex</taxon>
    </lineage>
</organism>
<dbReference type="Pfam" id="PF25954">
    <property type="entry name" value="Beta-barrel_RND_2"/>
    <property type="match status" value="1"/>
</dbReference>
<dbReference type="Gene3D" id="2.40.420.20">
    <property type="match status" value="1"/>
</dbReference>
<evidence type="ECO:0000256" key="4">
    <source>
        <dbReference type="SAM" id="Coils"/>
    </source>
</evidence>
<evidence type="ECO:0000259" key="7">
    <source>
        <dbReference type="Pfam" id="PF25967"/>
    </source>
</evidence>
<evidence type="ECO:0000313" key="8">
    <source>
        <dbReference type="EMBL" id="VWB39711.1"/>
    </source>
</evidence>
<protein>
    <submittedName>
        <fullName evidence="8">RND transporter MFP subunit</fullName>
    </submittedName>
</protein>
<evidence type="ECO:0000259" key="5">
    <source>
        <dbReference type="Pfam" id="PF25917"/>
    </source>
</evidence>
<keyword evidence="3" id="KW-0813">Transport</keyword>
<evidence type="ECO:0000256" key="1">
    <source>
        <dbReference type="ARBA" id="ARBA00004196"/>
    </source>
</evidence>
<dbReference type="Gene3D" id="1.10.287.470">
    <property type="entry name" value="Helix hairpin bin"/>
    <property type="match status" value="1"/>
</dbReference>
<dbReference type="SUPFAM" id="SSF111369">
    <property type="entry name" value="HlyD-like secretion proteins"/>
    <property type="match status" value="1"/>
</dbReference>
<dbReference type="PANTHER" id="PTHR30469">
    <property type="entry name" value="MULTIDRUG RESISTANCE PROTEIN MDTA"/>
    <property type="match status" value="1"/>
</dbReference>
<evidence type="ECO:0000259" key="6">
    <source>
        <dbReference type="Pfam" id="PF25954"/>
    </source>
</evidence>
<dbReference type="NCBIfam" id="TIGR01730">
    <property type="entry name" value="RND_mfp"/>
    <property type="match status" value="1"/>
</dbReference>
<keyword evidence="9" id="KW-1185">Reference proteome</keyword>
<dbReference type="Gene3D" id="2.40.30.170">
    <property type="match status" value="1"/>
</dbReference>
<dbReference type="Pfam" id="PF25967">
    <property type="entry name" value="RND-MFP_C"/>
    <property type="match status" value="1"/>
</dbReference>
<feature type="coiled-coil region" evidence="4">
    <location>
        <begin position="156"/>
        <end position="183"/>
    </location>
</feature>